<dbReference type="Proteomes" id="UP000501003">
    <property type="component" value="Chromosome"/>
</dbReference>
<dbReference type="EMBL" id="CP054056">
    <property type="protein sequence ID" value="QKJ25524.1"/>
    <property type="molecule type" value="Genomic_DNA"/>
</dbReference>
<proteinExistence type="predicted"/>
<organism evidence="1 2">
    <name type="scientific">Aquiluna borgnonia</name>
    <dbReference type="NCBI Taxonomy" id="2499157"/>
    <lineage>
        <taxon>Bacteria</taxon>
        <taxon>Bacillati</taxon>
        <taxon>Actinomycetota</taxon>
        <taxon>Actinomycetes</taxon>
        <taxon>Micrococcales</taxon>
        <taxon>Microbacteriaceae</taxon>
        <taxon>Luna cluster</taxon>
        <taxon>Luna-1 subcluster</taxon>
        <taxon>Aquiluna</taxon>
    </lineage>
</organism>
<accession>A0A7D4PXM1</accession>
<reference evidence="1 2" key="1">
    <citation type="submission" date="2020-05" db="EMBL/GenBank/DDBJ databases">
        <title>Aquirufa sp. strain 15G-AUS-rot a new Aquirufa species.</title>
        <authorList>
            <person name="Pitt A."/>
            <person name="Hahn M.W."/>
        </authorList>
    </citation>
    <scope>NUCLEOTIDE SEQUENCE [LARGE SCALE GENOMIC DNA]</scope>
    <source>
        <strain evidence="1 2">15G-AUS-rot</strain>
    </source>
</reference>
<sequence>MRFLPLLLLLTSCSSQTAQEKSLEDYAAMALSQSAEIVLSGEALAASEAAREKLDELGYRQVGRARFEILQQLTPRALIACLDVSDIKFFDAMGQVDLGEPVAPQRVEIWLDDTPQGKRISSLNPTGAPC</sequence>
<evidence type="ECO:0000313" key="1">
    <source>
        <dbReference type="EMBL" id="QKJ25524.1"/>
    </source>
</evidence>
<dbReference type="AlphaFoldDB" id="A0A7D4PXM1"/>
<evidence type="ECO:0000313" key="2">
    <source>
        <dbReference type="Proteomes" id="UP000501003"/>
    </source>
</evidence>
<dbReference type="RefSeq" id="WP_173493821.1">
    <property type="nucleotide sequence ID" value="NZ_CP054056.1"/>
</dbReference>
<dbReference type="KEGG" id="aqg:HRU87_04940"/>
<gene>
    <name evidence="1" type="ORF">HRU87_04940</name>
</gene>
<protein>
    <submittedName>
        <fullName evidence="1">Uncharacterized protein</fullName>
    </submittedName>
</protein>
<keyword evidence="2" id="KW-1185">Reference proteome</keyword>
<name>A0A7D4PXM1_9MICO</name>